<feature type="region of interest" description="Disordered" evidence="1">
    <location>
        <begin position="1070"/>
        <end position="1101"/>
    </location>
</feature>
<comment type="caution">
    <text evidence="3">The sequence shown here is derived from an EMBL/GenBank/DDBJ whole genome shotgun (WGS) entry which is preliminary data.</text>
</comment>
<sequence>MRSTSLSVSQTPAPQAIQLSVGTASESTTQQPPLSHHPQPKPLGLDPDDRIKIQVAGIKPVVATDTGPNAVAAQSQLIEQHQAYNQKIIDLLSQQMTFQRFTQAQLKKAFPQLTSIDPNIIHVNTYRKQPPAEPVLISTQTLSQALLEKVAQVHINAVTGTPNTQEHSADMQTGFYIDGPAGAPQTRLEHQGSLLTLAHDIATRFPEALSSYWKRSPGGSPKQPSRSAQLLALHRQMLSTEAALRVEDGTLSEAGKKLIDTAFQYPTLEARERELPAGDRPGVYPVRVDDSSANGAILAGCFLITRSDGSSPEAPYSASDTRNIGLDDTTGPVVLYTPGDGFEEFASPGEAREALMQRIDNDDEKANLLLKSLPVSVEHSRNPPWGDDLMLGFAPVCGDVVAQTFPQLLQRQADEVNETMQAGFAQAQAETGSSRTPSLLCAQTVETINDAADLSLHFDGSNALLARNEQLHNKLQPQWLKELTPQQETSYRELEEAQDTSLTHLQGLLANIPDPNIFAKQLLAQALKAKLPDRYRHEEIDLDHVMVQMTTQQSSNRGLLGTANAPKPQIHTRSLTDLALMNTTPWHENSPTSTWAARVVSANGQYLLTLDKPFLEDLISQTDVGGKYLKLLDDKLSPTATSDEARVLPDAWKNHLKARMAKDAFITSLDPDAYLNRQKIAEQWIEATLEHSDSTTWPIVNGASIVSHSVVLNGKPVQGMMVIKPTNHPSLVLYSPDAPDGRPFREIVDEDQLNTLLNTPEWMTYMDQRVSPVDRDNIHDTLFLPGLGTWLKKFAADHEAGIRLKPFKDSITENLYMQEVGLLRGRALVGMTPSADVSARSTANKLMFAADIAQFVLSLIPVNAGMSATQRLSKAALRTLRTSGRSLPKLLTRPGQWGAVYSDFAMAASGIPLLKRPPLRPVFRTPGRTLQQRLAITAGTTGTPSGHVVPVPGTSISAGRPSSTPTQLPNPAHPVQNRGDLAAHALDNQLLAGKPLSATGPQQVGDKWLIRYTDNSDVSRVYQISPAFKFESGFVNVINPETKRRVATLLNKGNGEWVLTGLPGGAKLPQTLEPLPQPHSASSAENLVPASSSSTSGSWRIEPPIRKPLAVLVNTRARDLNAEMHLAGAALNPRAARAELVRITKPDDLKVVLKPDTVSKFVFTQDNQLIIGTIDKNAPPKWLSHPAIAEIGAGSGQSEKVVSAGYIRKDAFGKFHLSNVSGHYLPKKSDLRPAQEYLKNMGVDSTKSKFPIP</sequence>
<feature type="compositionally biased region" description="Polar residues" evidence="1">
    <location>
        <begin position="1"/>
        <end position="33"/>
    </location>
</feature>
<organism evidence="3 4">
    <name type="scientific">Pseudomonas paralactis</name>
    <dbReference type="NCBI Taxonomy" id="1615673"/>
    <lineage>
        <taxon>Bacteria</taxon>
        <taxon>Pseudomonadati</taxon>
        <taxon>Pseudomonadota</taxon>
        <taxon>Gammaproteobacteria</taxon>
        <taxon>Pseudomonadales</taxon>
        <taxon>Pseudomonadaceae</taxon>
        <taxon>Pseudomonas</taxon>
    </lineage>
</organism>
<evidence type="ECO:0000313" key="4">
    <source>
        <dbReference type="Proteomes" id="UP000050852"/>
    </source>
</evidence>
<evidence type="ECO:0000313" key="3">
    <source>
        <dbReference type="EMBL" id="KRP70260.1"/>
    </source>
</evidence>
<feature type="domain" description="Dermonecrotic toxin N-terminal" evidence="2">
    <location>
        <begin position="99"/>
        <end position="364"/>
    </location>
</feature>
<dbReference type="AlphaFoldDB" id="A0A0R3AGX1"/>
<feature type="region of interest" description="Disordered" evidence="1">
    <location>
        <begin position="1"/>
        <end position="48"/>
    </location>
</feature>
<evidence type="ECO:0000259" key="2">
    <source>
        <dbReference type="Pfam" id="PF20178"/>
    </source>
</evidence>
<accession>A0A0R3AGX1</accession>
<protein>
    <recommendedName>
        <fullName evidence="2">Dermonecrotic toxin N-terminal domain-containing protein</fullName>
    </recommendedName>
</protein>
<dbReference type="EMBL" id="JYLN01000008">
    <property type="protein sequence ID" value="KRP70260.1"/>
    <property type="molecule type" value="Genomic_DNA"/>
</dbReference>
<dbReference type="PATRIC" id="fig|1615673.3.peg.5149"/>
<proteinExistence type="predicted"/>
<feature type="domain" description="Dermonecrotic toxin N-terminal" evidence="2">
    <location>
        <begin position="509"/>
        <end position="762"/>
    </location>
</feature>
<evidence type="ECO:0000256" key="1">
    <source>
        <dbReference type="SAM" id="MobiDB-lite"/>
    </source>
</evidence>
<feature type="compositionally biased region" description="Polar residues" evidence="1">
    <location>
        <begin position="1079"/>
        <end position="1098"/>
    </location>
</feature>
<dbReference type="InterPro" id="IPR046673">
    <property type="entry name" value="ToxA_N"/>
</dbReference>
<dbReference type="RefSeq" id="WP_057703714.1">
    <property type="nucleotide sequence ID" value="NZ_JAUKOF010000050.1"/>
</dbReference>
<dbReference type="OrthoDB" id="6904017at2"/>
<dbReference type="Pfam" id="PF20178">
    <property type="entry name" value="ToxA_N"/>
    <property type="match status" value="2"/>
</dbReference>
<name>A0A0R3AGX1_9PSED</name>
<dbReference type="Proteomes" id="UP000050852">
    <property type="component" value="Unassembled WGS sequence"/>
</dbReference>
<reference evidence="3 4" key="1">
    <citation type="submission" date="2015-02" db="EMBL/GenBank/DDBJ databases">
        <title>Two Pseudomonas sp. nov., isolated from raw milk.</title>
        <authorList>
            <person name="Wenning M."/>
            <person name="von Neubeck M."/>
            <person name="Huptas C."/>
            <person name="Scherer S."/>
        </authorList>
    </citation>
    <scope>NUCLEOTIDE SEQUENCE [LARGE SCALE GENOMIC DNA]</scope>
    <source>
        <strain evidence="3 4">DSM 29164</strain>
    </source>
</reference>
<gene>
    <name evidence="3" type="ORF">TX23_20110</name>
</gene>